<feature type="transmembrane region" description="Helical" evidence="1">
    <location>
        <begin position="12"/>
        <end position="32"/>
    </location>
</feature>
<accession>A0A6S6UJJ3</accession>
<gene>
    <name evidence="2" type="ORF">HELGO_WM22762</name>
</gene>
<feature type="transmembrane region" description="Helical" evidence="1">
    <location>
        <begin position="85"/>
        <end position="105"/>
    </location>
</feature>
<dbReference type="EMBL" id="CACVAQ010000436">
    <property type="protein sequence ID" value="CAA6828700.1"/>
    <property type="molecule type" value="Genomic_DNA"/>
</dbReference>
<reference evidence="2" key="1">
    <citation type="submission" date="2020-01" db="EMBL/GenBank/DDBJ databases">
        <authorList>
            <person name="Meier V. D."/>
            <person name="Meier V D."/>
        </authorList>
    </citation>
    <scope>NUCLEOTIDE SEQUENCE</scope>
    <source>
        <strain evidence="2">HLG_WM_MAG_10</strain>
    </source>
</reference>
<evidence type="ECO:0000313" key="2">
    <source>
        <dbReference type="EMBL" id="CAA6828700.1"/>
    </source>
</evidence>
<keyword evidence="1" id="KW-0812">Transmembrane</keyword>
<dbReference type="AlphaFoldDB" id="A0A6S6UJJ3"/>
<evidence type="ECO:0000256" key="1">
    <source>
        <dbReference type="SAM" id="Phobius"/>
    </source>
</evidence>
<proteinExistence type="predicted"/>
<sequence>MLSGIKHAHSGLRWIVLILLLLAIVNAFMGWRKQKAYTDKDKKVHLFAMIFVHIQVLIGFISYYLNLGGKVNFGGMKGNAVIRFFTVEHMTMMLLAIIVITIGFSRSKKIQEAPLRFRLIFISYLIGLVLILAGIPWPFREALGAAWF</sequence>
<feature type="transmembrane region" description="Helical" evidence="1">
    <location>
        <begin position="117"/>
        <end position="139"/>
    </location>
</feature>
<protein>
    <recommendedName>
        <fullName evidence="3">Cytochrome B</fullName>
    </recommendedName>
</protein>
<name>A0A6S6UJJ3_9BACT</name>
<evidence type="ECO:0008006" key="3">
    <source>
        <dbReference type="Google" id="ProtNLM"/>
    </source>
</evidence>
<keyword evidence="1" id="KW-1133">Transmembrane helix</keyword>
<organism evidence="2">
    <name type="scientific">uncultured Aureispira sp</name>
    <dbReference type="NCBI Taxonomy" id="1331704"/>
    <lineage>
        <taxon>Bacteria</taxon>
        <taxon>Pseudomonadati</taxon>
        <taxon>Bacteroidota</taxon>
        <taxon>Saprospiria</taxon>
        <taxon>Saprospirales</taxon>
        <taxon>Saprospiraceae</taxon>
        <taxon>Aureispira</taxon>
        <taxon>environmental samples</taxon>
    </lineage>
</organism>
<feature type="transmembrane region" description="Helical" evidence="1">
    <location>
        <begin position="44"/>
        <end position="65"/>
    </location>
</feature>
<keyword evidence="1" id="KW-0472">Membrane</keyword>